<dbReference type="InterPro" id="IPR038253">
    <property type="entry name" value="SRP68_N_sf"/>
</dbReference>
<keyword evidence="4 10" id="KW-0963">Cytoplasm</keyword>
<keyword evidence="13" id="KW-1185">Reference proteome</keyword>
<evidence type="ECO:0000256" key="9">
    <source>
        <dbReference type="ARBA" id="ARBA00029498"/>
    </source>
</evidence>
<evidence type="ECO:0000256" key="3">
    <source>
        <dbReference type="ARBA" id="ARBA00009352"/>
    </source>
</evidence>
<keyword evidence="7" id="KW-0539">Nucleus</keyword>
<dbReference type="PANTHER" id="PTHR12860:SF0">
    <property type="entry name" value="SIGNAL RECOGNITION PARTICLE SUBUNIT SRP68"/>
    <property type="match status" value="1"/>
</dbReference>
<dbReference type="InterPro" id="IPR026258">
    <property type="entry name" value="SRP68"/>
</dbReference>
<protein>
    <recommendedName>
        <fullName evidence="9 10">Signal recognition particle subunit SRP68</fullName>
        <shortName evidence="10">SRP68</shortName>
    </recommendedName>
</protein>
<reference evidence="12 13" key="1">
    <citation type="submission" date="2016-03" db="EMBL/GenBank/DDBJ databases">
        <title>Comparative genomics of Pseudogymnoascus destructans, the fungus causing white-nose syndrome of bats.</title>
        <authorList>
            <person name="Palmer J.M."/>
            <person name="Drees K.P."/>
            <person name="Foster J.T."/>
            <person name="Lindner D.L."/>
        </authorList>
    </citation>
    <scope>NUCLEOTIDE SEQUENCE [LARGE SCALE GENOMIC DNA]</scope>
    <source>
        <strain evidence="12 13">UAMH 10579</strain>
    </source>
</reference>
<evidence type="ECO:0000256" key="4">
    <source>
        <dbReference type="ARBA" id="ARBA00022490"/>
    </source>
</evidence>
<proteinExistence type="inferred from homology"/>
<comment type="similarity">
    <text evidence="3 10">Belongs to the SRP68 family.</text>
</comment>
<keyword evidence="6 10" id="KW-0733">Signal recognition particle</keyword>
<organism evidence="12 13">
    <name type="scientific">Pseudogymnoascus verrucosus</name>
    <dbReference type="NCBI Taxonomy" id="342668"/>
    <lineage>
        <taxon>Eukaryota</taxon>
        <taxon>Fungi</taxon>
        <taxon>Dikarya</taxon>
        <taxon>Ascomycota</taxon>
        <taxon>Pezizomycotina</taxon>
        <taxon>Leotiomycetes</taxon>
        <taxon>Thelebolales</taxon>
        <taxon>Thelebolaceae</taxon>
        <taxon>Pseudogymnoascus</taxon>
    </lineage>
</organism>
<feature type="compositionally biased region" description="Basic and acidic residues" evidence="11">
    <location>
        <begin position="600"/>
        <end position="609"/>
    </location>
</feature>
<dbReference type="PIRSF" id="PIRSF038995">
    <property type="entry name" value="SRP68"/>
    <property type="match status" value="1"/>
</dbReference>
<feature type="region of interest" description="Disordered" evidence="11">
    <location>
        <begin position="586"/>
        <end position="617"/>
    </location>
</feature>
<evidence type="ECO:0000256" key="8">
    <source>
        <dbReference type="ARBA" id="ARBA00023274"/>
    </source>
</evidence>
<gene>
    <name evidence="12" type="ORF">VE01_04930</name>
</gene>
<dbReference type="PANTHER" id="PTHR12860">
    <property type="entry name" value="SIGNAL RECOGNITION PARTICLE 68 KDA PROTEIN"/>
    <property type="match status" value="1"/>
</dbReference>
<comment type="function">
    <text evidence="10">Component of the signal recognition particle (SRP) complex, a ribonucleoprotein complex that mediates the cotranslational targeting of secretory and membrane proteins to the endoplasmic reticulum (ER). The SRP complex interacts with the signal sequence in nascent secretory and membrane proteins and directs them to the membrane of the ER.</text>
</comment>
<comment type="subcellular location">
    <subcellularLocation>
        <location evidence="1 10">Cytoplasm</location>
    </subcellularLocation>
    <subcellularLocation>
        <location evidence="2">Nucleus</location>
        <location evidence="2">Nucleolus</location>
    </subcellularLocation>
</comment>
<dbReference type="GO" id="GO:0005047">
    <property type="term" value="F:signal recognition particle binding"/>
    <property type="evidence" value="ECO:0007669"/>
    <property type="project" value="InterPro"/>
</dbReference>
<dbReference type="STRING" id="342668.A0A1B8GMD8"/>
<sequence>MDITKFIVTGRDEALLYGDYSTYRAQLSRKLLSARKKLGLATRKGAKYAKRPAVAAEDIARNHEYLRIQLLTSERAWAHAMYMKSAHSSDAKGITGAARSHIISRLHKAYKVQEGVLEALSDRSVSGATETDLLEARAYATSLAGAEQFEKQSWQACVTDYSIVWAIYTALTTSTKSDIFKDLVTSTVEPSIRYGAYQLKLARTMAIPVIVRKFFPMDDQPLVKAVEKLDPTILKDTSKPKPELAESDAASRTITWRSRTVDLEDASIAVALSAVTTAAKHLSETLSSTSTSHPRERASAYDDILIASQDAVDATKHSIDELVAEGISQGDKRIQSLQITRTAIGYDLISWRIGRNRVLTGDHDGALPDSAPIAKSRKSKQADEVTVDKEEGTGRKLAKLRERVVLYDSTLQSLDSIKELPGVSSDTEFLGELEAKYNYFRALKCLAIARSHSVLSSYVEALSLLARATALLTPSLPHLSAAAAPSPTAPPNLAISPASVSFFASVLNAELQRHRALVEITTVSGTVAKLPPSLPLVETLEHYPTSGDVDLSNLVSYPTKLEAVPVKPLFFDVAWNYIEYPGRSSQATAQVDEEEIPSSRGEEKQEAKKGWFGFGRS</sequence>
<keyword evidence="8 10" id="KW-0687">Ribonucleoprotein</keyword>
<dbReference type="GO" id="GO:0008312">
    <property type="term" value="F:7S RNA binding"/>
    <property type="evidence" value="ECO:0007669"/>
    <property type="project" value="InterPro"/>
</dbReference>
<evidence type="ECO:0000313" key="13">
    <source>
        <dbReference type="Proteomes" id="UP000091956"/>
    </source>
</evidence>
<dbReference type="GO" id="GO:0006614">
    <property type="term" value="P:SRP-dependent cotranslational protein targeting to membrane"/>
    <property type="evidence" value="ECO:0007669"/>
    <property type="project" value="InterPro"/>
</dbReference>
<evidence type="ECO:0000256" key="10">
    <source>
        <dbReference type="PIRNR" id="PIRNR038995"/>
    </source>
</evidence>
<dbReference type="GeneID" id="28838316"/>
<reference evidence="13" key="2">
    <citation type="journal article" date="2018" name="Nat. Commun.">
        <title>Extreme sensitivity to ultraviolet light in the fungal pathogen causing white-nose syndrome of bats.</title>
        <authorList>
            <person name="Palmer J.M."/>
            <person name="Drees K.P."/>
            <person name="Foster J.T."/>
            <person name="Lindner D.L."/>
        </authorList>
    </citation>
    <scope>NUCLEOTIDE SEQUENCE [LARGE SCALE GENOMIC DNA]</scope>
    <source>
        <strain evidence="13">UAMH 10579</strain>
    </source>
</reference>
<dbReference type="OrthoDB" id="10255118at2759"/>
<dbReference type="CDD" id="cd15481">
    <property type="entry name" value="SRP68-RBD"/>
    <property type="match status" value="1"/>
</dbReference>
<evidence type="ECO:0000256" key="11">
    <source>
        <dbReference type="SAM" id="MobiDB-lite"/>
    </source>
</evidence>
<evidence type="ECO:0000256" key="6">
    <source>
        <dbReference type="ARBA" id="ARBA00023135"/>
    </source>
</evidence>
<keyword evidence="5 10" id="KW-0694">RNA-binding</keyword>
<dbReference type="Pfam" id="PF16969">
    <property type="entry name" value="SRP68"/>
    <property type="match status" value="1"/>
</dbReference>
<name>A0A1B8GMD8_9PEZI</name>
<accession>A0A1B8GMD8</accession>
<dbReference type="InterPro" id="IPR034652">
    <property type="entry name" value="SRP68-RBD"/>
</dbReference>
<dbReference type="GO" id="GO:0005786">
    <property type="term" value="C:signal recognition particle, endoplasmic reticulum targeting"/>
    <property type="evidence" value="ECO:0007669"/>
    <property type="project" value="UniProtKB-KW"/>
</dbReference>
<dbReference type="Proteomes" id="UP000091956">
    <property type="component" value="Unassembled WGS sequence"/>
</dbReference>
<dbReference type="RefSeq" id="XP_018130733.1">
    <property type="nucleotide sequence ID" value="XM_018274396.2"/>
</dbReference>
<evidence type="ECO:0000313" key="12">
    <source>
        <dbReference type="EMBL" id="OBT97000.1"/>
    </source>
</evidence>
<evidence type="ECO:0000256" key="7">
    <source>
        <dbReference type="ARBA" id="ARBA00023242"/>
    </source>
</evidence>
<dbReference type="GO" id="GO:0005730">
    <property type="term" value="C:nucleolus"/>
    <property type="evidence" value="ECO:0007669"/>
    <property type="project" value="UniProtKB-SubCell"/>
</dbReference>
<dbReference type="AlphaFoldDB" id="A0A1B8GMD8"/>
<dbReference type="GO" id="GO:0030942">
    <property type="term" value="F:endoplasmic reticulum signal peptide binding"/>
    <property type="evidence" value="ECO:0007669"/>
    <property type="project" value="InterPro"/>
</dbReference>
<evidence type="ECO:0000256" key="5">
    <source>
        <dbReference type="ARBA" id="ARBA00022884"/>
    </source>
</evidence>
<dbReference type="Gene3D" id="1.10.3450.40">
    <property type="entry name" value="Signal recognition particle, SRP68 subunit, RNA-binding domain"/>
    <property type="match status" value="1"/>
</dbReference>
<evidence type="ECO:0000256" key="2">
    <source>
        <dbReference type="ARBA" id="ARBA00004604"/>
    </source>
</evidence>
<dbReference type="EMBL" id="KV460224">
    <property type="protein sequence ID" value="OBT97000.1"/>
    <property type="molecule type" value="Genomic_DNA"/>
</dbReference>
<evidence type="ECO:0000256" key="1">
    <source>
        <dbReference type="ARBA" id="ARBA00004496"/>
    </source>
</evidence>